<dbReference type="Proteomes" id="UP000828390">
    <property type="component" value="Unassembled WGS sequence"/>
</dbReference>
<evidence type="ECO:0000256" key="6">
    <source>
        <dbReference type="ARBA" id="ARBA00023170"/>
    </source>
</evidence>
<sequence>MTEMRSVENAFDYDATSESSLNVTVEYQVRGPIEVPVYQQAIIITMYSIIVCLSVFGNSIVCFIVFSSRKMRTVMNYFIVSLALSDILMAVLCIPLTFIANLIINSWPFGETMCPIVSFLQVVTVFMSSFTLVAISLDRYWAIVHPLRHKMKRRQGFVVISIIWMLSIIIPLPTAIKAKVHRYVNDSSAPIFCEEVWDNVTAQSVYNFIILLFQYFIPLGILIFAYSRIILVLWIKKTPGEAVSDRDKRMALSKKKVITCIHFTCIYIFLTLLHFKLFF</sequence>
<dbReference type="SUPFAM" id="SSF81321">
    <property type="entry name" value="Family A G protein-coupled receptor-like"/>
    <property type="match status" value="1"/>
</dbReference>
<dbReference type="PANTHER" id="PTHR45695">
    <property type="entry name" value="LEUCOKININ RECEPTOR-RELATED"/>
    <property type="match status" value="1"/>
</dbReference>
<evidence type="ECO:0000256" key="7">
    <source>
        <dbReference type="ARBA" id="ARBA00023224"/>
    </source>
</evidence>
<evidence type="ECO:0000256" key="4">
    <source>
        <dbReference type="ARBA" id="ARBA00023040"/>
    </source>
</evidence>
<reference evidence="11" key="1">
    <citation type="journal article" date="2019" name="bioRxiv">
        <title>The Genome of the Zebra Mussel, Dreissena polymorpha: A Resource for Invasive Species Research.</title>
        <authorList>
            <person name="McCartney M.A."/>
            <person name="Auch B."/>
            <person name="Kono T."/>
            <person name="Mallez S."/>
            <person name="Zhang Y."/>
            <person name="Obille A."/>
            <person name="Becker A."/>
            <person name="Abrahante J.E."/>
            <person name="Garbe J."/>
            <person name="Badalamenti J.P."/>
            <person name="Herman A."/>
            <person name="Mangelson H."/>
            <person name="Liachko I."/>
            <person name="Sullivan S."/>
            <person name="Sone E.D."/>
            <person name="Koren S."/>
            <person name="Silverstein K.A.T."/>
            <person name="Beckman K.B."/>
            <person name="Gohl D.M."/>
        </authorList>
    </citation>
    <scope>NUCLEOTIDE SEQUENCE</scope>
    <source>
        <strain evidence="11">Duluth1</strain>
        <tissue evidence="11">Whole animal</tissue>
    </source>
</reference>
<keyword evidence="6 8" id="KW-0675">Receptor</keyword>
<dbReference type="PRINTS" id="PR00237">
    <property type="entry name" value="GPCRRHODOPSN"/>
</dbReference>
<gene>
    <name evidence="11" type="ORF">DPMN_032340</name>
</gene>
<keyword evidence="5 9" id="KW-0472">Membrane</keyword>
<keyword evidence="4 8" id="KW-0297">G-protein coupled receptor</keyword>
<name>A0A9D4M3S1_DREPO</name>
<keyword evidence="7 8" id="KW-0807">Transducer</keyword>
<evidence type="ECO:0000313" key="11">
    <source>
        <dbReference type="EMBL" id="KAH3869179.1"/>
    </source>
</evidence>
<comment type="similarity">
    <text evidence="8">Belongs to the G-protein coupled receptor 1 family.</text>
</comment>
<dbReference type="EMBL" id="JAIWYP010000002">
    <property type="protein sequence ID" value="KAH3869179.1"/>
    <property type="molecule type" value="Genomic_DNA"/>
</dbReference>
<evidence type="ECO:0000256" key="8">
    <source>
        <dbReference type="RuleBase" id="RU000688"/>
    </source>
</evidence>
<feature type="transmembrane region" description="Helical" evidence="9">
    <location>
        <begin position="78"/>
        <end position="104"/>
    </location>
</feature>
<organism evidence="11 12">
    <name type="scientific">Dreissena polymorpha</name>
    <name type="common">Zebra mussel</name>
    <name type="synonym">Mytilus polymorpha</name>
    <dbReference type="NCBI Taxonomy" id="45954"/>
    <lineage>
        <taxon>Eukaryota</taxon>
        <taxon>Metazoa</taxon>
        <taxon>Spiralia</taxon>
        <taxon>Lophotrochozoa</taxon>
        <taxon>Mollusca</taxon>
        <taxon>Bivalvia</taxon>
        <taxon>Autobranchia</taxon>
        <taxon>Heteroconchia</taxon>
        <taxon>Euheterodonta</taxon>
        <taxon>Imparidentia</taxon>
        <taxon>Neoheterodontei</taxon>
        <taxon>Myida</taxon>
        <taxon>Dreissenoidea</taxon>
        <taxon>Dreissenidae</taxon>
        <taxon>Dreissena</taxon>
    </lineage>
</organism>
<feature type="domain" description="G-protein coupled receptors family 1 profile" evidence="10">
    <location>
        <begin position="57"/>
        <end position="279"/>
    </location>
</feature>
<dbReference type="InterPro" id="IPR017452">
    <property type="entry name" value="GPCR_Rhodpsn_7TM"/>
</dbReference>
<dbReference type="GO" id="GO:0004930">
    <property type="term" value="F:G protein-coupled receptor activity"/>
    <property type="evidence" value="ECO:0007669"/>
    <property type="project" value="UniProtKB-KW"/>
</dbReference>
<evidence type="ECO:0000256" key="1">
    <source>
        <dbReference type="ARBA" id="ARBA00004141"/>
    </source>
</evidence>
<dbReference type="InterPro" id="IPR000276">
    <property type="entry name" value="GPCR_Rhodpsn"/>
</dbReference>
<evidence type="ECO:0000259" key="10">
    <source>
        <dbReference type="PROSITE" id="PS50262"/>
    </source>
</evidence>
<comment type="caution">
    <text evidence="11">The sequence shown here is derived from an EMBL/GenBank/DDBJ whole genome shotgun (WGS) entry which is preliminary data.</text>
</comment>
<accession>A0A9D4M3S1</accession>
<feature type="transmembrane region" description="Helical" evidence="9">
    <location>
        <begin position="157"/>
        <end position="176"/>
    </location>
</feature>
<dbReference type="PANTHER" id="PTHR45695:SF9">
    <property type="entry name" value="LEUCOKININ RECEPTOR"/>
    <property type="match status" value="1"/>
</dbReference>
<dbReference type="AlphaFoldDB" id="A0A9D4M3S1"/>
<evidence type="ECO:0000256" key="2">
    <source>
        <dbReference type="ARBA" id="ARBA00022692"/>
    </source>
</evidence>
<feature type="transmembrane region" description="Helical" evidence="9">
    <location>
        <begin position="256"/>
        <end position="275"/>
    </location>
</feature>
<evidence type="ECO:0000256" key="5">
    <source>
        <dbReference type="ARBA" id="ARBA00023136"/>
    </source>
</evidence>
<reference evidence="11" key="2">
    <citation type="submission" date="2020-11" db="EMBL/GenBank/DDBJ databases">
        <authorList>
            <person name="McCartney M.A."/>
            <person name="Auch B."/>
            <person name="Kono T."/>
            <person name="Mallez S."/>
            <person name="Becker A."/>
            <person name="Gohl D.M."/>
            <person name="Silverstein K.A.T."/>
            <person name="Koren S."/>
            <person name="Bechman K.B."/>
            <person name="Herman A."/>
            <person name="Abrahante J.E."/>
            <person name="Garbe J."/>
        </authorList>
    </citation>
    <scope>NUCLEOTIDE SEQUENCE</scope>
    <source>
        <strain evidence="11">Duluth1</strain>
        <tissue evidence="11">Whole animal</tissue>
    </source>
</reference>
<evidence type="ECO:0000256" key="9">
    <source>
        <dbReference type="SAM" id="Phobius"/>
    </source>
</evidence>
<dbReference type="Gene3D" id="1.20.1070.10">
    <property type="entry name" value="Rhodopsin 7-helix transmembrane proteins"/>
    <property type="match status" value="1"/>
</dbReference>
<keyword evidence="2 8" id="KW-0812">Transmembrane</keyword>
<keyword evidence="3 9" id="KW-1133">Transmembrane helix</keyword>
<feature type="transmembrane region" description="Helical" evidence="9">
    <location>
        <begin position="41"/>
        <end position="66"/>
    </location>
</feature>
<dbReference type="PROSITE" id="PS00237">
    <property type="entry name" value="G_PROTEIN_RECEP_F1_1"/>
    <property type="match status" value="1"/>
</dbReference>
<evidence type="ECO:0000313" key="12">
    <source>
        <dbReference type="Proteomes" id="UP000828390"/>
    </source>
</evidence>
<proteinExistence type="inferred from homology"/>
<evidence type="ECO:0000256" key="3">
    <source>
        <dbReference type="ARBA" id="ARBA00022989"/>
    </source>
</evidence>
<dbReference type="Pfam" id="PF00001">
    <property type="entry name" value="7tm_1"/>
    <property type="match status" value="1"/>
</dbReference>
<feature type="transmembrane region" description="Helical" evidence="9">
    <location>
        <begin position="208"/>
        <end position="235"/>
    </location>
</feature>
<feature type="transmembrane region" description="Helical" evidence="9">
    <location>
        <begin position="116"/>
        <end position="137"/>
    </location>
</feature>
<dbReference type="GO" id="GO:0005886">
    <property type="term" value="C:plasma membrane"/>
    <property type="evidence" value="ECO:0007669"/>
    <property type="project" value="TreeGrafter"/>
</dbReference>
<dbReference type="PROSITE" id="PS50262">
    <property type="entry name" value="G_PROTEIN_RECEP_F1_2"/>
    <property type="match status" value="1"/>
</dbReference>
<keyword evidence="12" id="KW-1185">Reference proteome</keyword>
<comment type="subcellular location">
    <subcellularLocation>
        <location evidence="1">Membrane</location>
        <topology evidence="1">Multi-pass membrane protein</topology>
    </subcellularLocation>
</comment>
<protein>
    <recommendedName>
        <fullName evidence="10">G-protein coupled receptors family 1 profile domain-containing protein</fullName>
    </recommendedName>
</protein>